<evidence type="ECO:0000256" key="10">
    <source>
        <dbReference type="PIRSR" id="PIRSR605856-50"/>
    </source>
</evidence>
<evidence type="ECO:0000313" key="15">
    <source>
        <dbReference type="Proteomes" id="UP001150924"/>
    </source>
</evidence>
<dbReference type="EC" id="2.5.1.47" evidence="4 12"/>
<evidence type="ECO:0000256" key="4">
    <source>
        <dbReference type="ARBA" id="ARBA00012681"/>
    </source>
</evidence>
<dbReference type="RefSeq" id="WP_267767312.1">
    <property type="nucleotide sequence ID" value="NZ_JAPNKE010000002.1"/>
</dbReference>
<dbReference type="CDD" id="cd01561">
    <property type="entry name" value="CBS_like"/>
    <property type="match status" value="1"/>
</dbReference>
<dbReference type="NCBIfam" id="TIGR01136">
    <property type="entry name" value="cysKM"/>
    <property type="match status" value="1"/>
</dbReference>
<evidence type="ECO:0000256" key="8">
    <source>
        <dbReference type="ARBA" id="ARBA00023192"/>
    </source>
</evidence>
<keyword evidence="5 12" id="KW-0028">Amino-acid biosynthesis</keyword>
<dbReference type="PANTHER" id="PTHR10314">
    <property type="entry name" value="CYSTATHIONINE BETA-SYNTHASE"/>
    <property type="match status" value="1"/>
</dbReference>
<dbReference type="SUPFAM" id="SSF53686">
    <property type="entry name" value="Tryptophan synthase beta subunit-like PLP-dependent enzymes"/>
    <property type="match status" value="1"/>
</dbReference>
<evidence type="ECO:0000256" key="9">
    <source>
        <dbReference type="ARBA" id="ARBA00047931"/>
    </source>
</evidence>
<dbReference type="NCBIfam" id="TIGR01139">
    <property type="entry name" value="cysK"/>
    <property type="match status" value="1"/>
</dbReference>
<feature type="binding site" evidence="10">
    <location>
        <begin position="182"/>
        <end position="186"/>
    </location>
    <ligand>
        <name>pyridoxal 5'-phosphate</name>
        <dbReference type="ChEBI" id="CHEBI:597326"/>
    </ligand>
</feature>
<dbReference type="InterPro" id="IPR001926">
    <property type="entry name" value="TrpB-like_PALP"/>
</dbReference>
<feature type="binding site" evidence="10">
    <location>
        <position position="270"/>
    </location>
    <ligand>
        <name>pyridoxal 5'-phosphate</name>
        <dbReference type="ChEBI" id="CHEBI:597326"/>
    </ligand>
</feature>
<keyword evidence="6 12" id="KW-0808">Transferase</keyword>
<evidence type="ECO:0000313" key="14">
    <source>
        <dbReference type="EMBL" id="MCY1005589.1"/>
    </source>
</evidence>
<keyword evidence="8 12" id="KW-0198">Cysteine biosynthesis</keyword>
<protein>
    <recommendedName>
        <fullName evidence="4 12">Cysteine synthase</fullName>
        <ecNumber evidence="4 12">2.5.1.47</ecNumber>
    </recommendedName>
</protein>
<comment type="similarity">
    <text evidence="3 12">Belongs to the cysteine synthase/cystathionine beta-synthase family.</text>
</comment>
<comment type="cofactor">
    <cofactor evidence="1 10 12">
        <name>pyridoxal 5'-phosphate</name>
        <dbReference type="ChEBI" id="CHEBI:597326"/>
    </cofactor>
</comment>
<comment type="pathway">
    <text evidence="2">Amino-acid biosynthesis; L-cysteine biosynthesis; L-cysteine from L-serine: step 2/2.</text>
</comment>
<comment type="caution">
    <text evidence="14">The sequence shown here is derived from an EMBL/GenBank/DDBJ whole genome shotgun (WGS) entry which is preliminary data.</text>
</comment>
<dbReference type="PROSITE" id="PS00901">
    <property type="entry name" value="CYS_SYNTHASE"/>
    <property type="match status" value="1"/>
</dbReference>
<name>A0A9X3ELY5_9BACT</name>
<evidence type="ECO:0000256" key="1">
    <source>
        <dbReference type="ARBA" id="ARBA00001933"/>
    </source>
</evidence>
<gene>
    <name evidence="14" type="primary">cysK</name>
    <name evidence="14" type="ORF">OV079_08410</name>
</gene>
<reference evidence="14" key="1">
    <citation type="submission" date="2022-11" db="EMBL/GenBank/DDBJ databases">
        <title>Minimal conservation of predation-associated metabolite biosynthetic gene clusters underscores biosynthetic potential of Myxococcota including descriptions for ten novel species: Archangium lansinium sp. nov., Myxococcus landrumus sp. nov., Nannocystis bai.</title>
        <authorList>
            <person name="Ahearne A."/>
            <person name="Stevens C."/>
            <person name="Phillips K."/>
        </authorList>
    </citation>
    <scope>NUCLEOTIDE SEQUENCE</scope>
    <source>
        <strain evidence="14">Na p29</strain>
    </source>
</reference>
<dbReference type="EMBL" id="JAPNKE010000002">
    <property type="protein sequence ID" value="MCY1005589.1"/>
    <property type="molecule type" value="Genomic_DNA"/>
</dbReference>
<evidence type="ECO:0000256" key="3">
    <source>
        <dbReference type="ARBA" id="ARBA00007103"/>
    </source>
</evidence>
<dbReference type="Proteomes" id="UP001150924">
    <property type="component" value="Unassembled WGS sequence"/>
</dbReference>
<organism evidence="14 15">
    <name type="scientific">Nannocystis pusilla</name>
    <dbReference type="NCBI Taxonomy" id="889268"/>
    <lineage>
        <taxon>Bacteria</taxon>
        <taxon>Pseudomonadati</taxon>
        <taxon>Myxococcota</taxon>
        <taxon>Polyangia</taxon>
        <taxon>Nannocystales</taxon>
        <taxon>Nannocystaceae</taxon>
        <taxon>Nannocystis</taxon>
    </lineage>
</organism>
<evidence type="ECO:0000256" key="6">
    <source>
        <dbReference type="ARBA" id="ARBA00022679"/>
    </source>
</evidence>
<feature type="modified residue" description="N6-(pyridoxal phosphate)lysine" evidence="11">
    <location>
        <position position="47"/>
    </location>
</feature>
<dbReference type="FunFam" id="3.40.50.1100:FF:000118">
    <property type="entry name" value="Related to CYS4-cystathionine beta-synthase"/>
    <property type="match status" value="1"/>
</dbReference>
<evidence type="ECO:0000256" key="5">
    <source>
        <dbReference type="ARBA" id="ARBA00022605"/>
    </source>
</evidence>
<dbReference type="Pfam" id="PF00291">
    <property type="entry name" value="PALP"/>
    <property type="match status" value="1"/>
</dbReference>
<dbReference type="InterPro" id="IPR005859">
    <property type="entry name" value="CysK"/>
</dbReference>
<dbReference type="Gene3D" id="3.40.50.1100">
    <property type="match status" value="2"/>
</dbReference>
<evidence type="ECO:0000256" key="2">
    <source>
        <dbReference type="ARBA" id="ARBA00004962"/>
    </source>
</evidence>
<proteinExistence type="inferred from homology"/>
<comment type="catalytic activity">
    <reaction evidence="9 12">
        <text>O-acetyl-L-serine + hydrogen sulfide = L-cysteine + acetate</text>
        <dbReference type="Rhea" id="RHEA:14829"/>
        <dbReference type="ChEBI" id="CHEBI:29919"/>
        <dbReference type="ChEBI" id="CHEBI:30089"/>
        <dbReference type="ChEBI" id="CHEBI:35235"/>
        <dbReference type="ChEBI" id="CHEBI:58340"/>
        <dbReference type="EC" id="2.5.1.47"/>
    </reaction>
</comment>
<feature type="binding site" evidence="10">
    <location>
        <position position="78"/>
    </location>
    <ligand>
        <name>pyridoxal 5'-phosphate</name>
        <dbReference type="ChEBI" id="CHEBI:597326"/>
    </ligand>
</feature>
<dbReference type="InterPro" id="IPR001216">
    <property type="entry name" value="P-phosphate_BS"/>
</dbReference>
<evidence type="ECO:0000256" key="7">
    <source>
        <dbReference type="ARBA" id="ARBA00022898"/>
    </source>
</evidence>
<dbReference type="FunFam" id="3.40.50.1100:FF:000003">
    <property type="entry name" value="Cystathionine beta-synthase"/>
    <property type="match status" value="1"/>
</dbReference>
<dbReference type="InterPro" id="IPR005856">
    <property type="entry name" value="Cys_synth"/>
</dbReference>
<feature type="domain" description="Tryptophan synthase beta chain-like PALP" evidence="13">
    <location>
        <begin position="10"/>
        <end position="297"/>
    </location>
</feature>
<evidence type="ECO:0000256" key="12">
    <source>
        <dbReference type="RuleBase" id="RU003985"/>
    </source>
</evidence>
<accession>A0A9X3ELY5</accession>
<keyword evidence="15" id="KW-1185">Reference proteome</keyword>
<dbReference type="InterPro" id="IPR050214">
    <property type="entry name" value="Cys_Synth/Cystath_Beta-Synth"/>
</dbReference>
<dbReference type="GO" id="GO:0004124">
    <property type="term" value="F:cysteine synthase activity"/>
    <property type="evidence" value="ECO:0007669"/>
    <property type="project" value="UniProtKB-UniRule"/>
</dbReference>
<sequence>MPPVCVDDILSLIGNTPLVRIRKLHAGDGHATVWGKCEMLNPGGSVKDRIALAMIEAAEARGQIRPGESVLVEPTSGNTGIGLALVAAVKGYRLILTMPESMSLERRNLLKAYGAEIVLTPEVEWMEGAVARARELCQRPGHVMLHQFENPANPEMHRRTTALELMAQLGERRVDGFVAAVGTGGTLTGVGEVLRARWPDVVIVAVEPDRSAVLSGGAAGPHKIQGIGAGFVPPVLNTAVFDRVARIRDEEAFRMKQRLAREEGLLVGISAGAAMVAALDLAAELGPGKDVVTILCDTGERYFSLDEQFAAAAGA</sequence>
<keyword evidence="7 10" id="KW-0663">Pyridoxal phosphate</keyword>
<dbReference type="AlphaFoldDB" id="A0A9X3ELY5"/>
<evidence type="ECO:0000259" key="13">
    <source>
        <dbReference type="Pfam" id="PF00291"/>
    </source>
</evidence>
<evidence type="ECO:0000256" key="11">
    <source>
        <dbReference type="PIRSR" id="PIRSR605856-51"/>
    </source>
</evidence>
<dbReference type="GO" id="GO:0006535">
    <property type="term" value="P:cysteine biosynthetic process from serine"/>
    <property type="evidence" value="ECO:0007669"/>
    <property type="project" value="UniProtKB-UniRule"/>
</dbReference>
<dbReference type="InterPro" id="IPR036052">
    <property type="entry name" value="TrpB-like_PALP_sf"/>
</dbReference>